<gene>
    <name evidence="1" type="ORF">L6452_40400</name>
</gene>
<keyword evidence="2" id="KW-1185">Reference proteome</keyword>
<reference evidence="1 2" key="2">
    <citation type="journal article" date="2022" name="Mol. Ecol. Resour.">
        <title>The genomes of chicory, endive, great burdock and yacon provide insights into Asteraceae paleo-polyploidization history and plant inulin production.</title>
        <authorList>
            <person name="Fan W."/>
            <person name="Wang S."/>
            <person name="Wang H."/>
            <person name="Wang A."/>
            <person name="Jiang F."/>
            <person name="Liu H."/>
            <person name="Zhao H."/>
            <person name="Xu D."/>
            <person name="Zhang Y."/>
        </authorList>
    </citation>
    <scope>NUCLEOTIDE SEQUENCE [LARGE SCALE GENOMIC DNA]</scope>
    <source>
        <strain evidence="2">cv. Niubang</strain>
    </source>
</reference>
<proteinExistence type="predicted"/>
<dbReference type="EMBL" id="CM042062">
    <property type="protein sequence ID" value="KAI3669174.1"/>
    <property type="molecule type" value="Genomic_DNA"/>
</dbReference>
<sequence length="129" mass="14692">MSNEDDWCLFPYTSLEKQGGHFAEDSHHRLAVLVHLMHIGKIVELVQHFEHMIGLVPRRQDEVVGPCGPYGCRTGYDELLARIFVDSSLWPKYLSGEMVSNYLLMSYGVVEKLGTEWKVEVEGVVALQQ</sequence>
<protein>
    <submittedName>
        <fullName evidence="1">Uncharacterized protein</fullName>
    </submittedName>
</protein>
<evidence type="ECO:0000313" key="2">
    <source>
        <dbReference type="Proteomes" id="UP001055879"/>
    </source>
</evidence>
<reference evidence="2" key="1">
    <citation type="journal article" date="2022" name="Mol. Ecol. Resour.">
        <title>The genomes of chicory, endive, great burdock and yacon provide insights into Asteraceae palaeo-polyploidization history and plant inulin production.</title>
        <authorList>
            <person name="Fan W."/>
            <person name="Wang S."/>
            <person name="Wang H."/>
            <person name="Wang A."/>
            <person name="Jiang F."/>
            <person name="Liu H."/>
            <person name="Zhao H."/>
            <person name="Xu D."/>
            <person name="Zhang Y."/>
        </authorList>
    </citation>
    <scope>NUCLEOTIDE SEQUENCE [LARGE SCALE GENOMIC DNA]</scope>
    <source>
        <strain evidence="2">cv. Niubang</strain>
    </source>
</reference>
<organism evidence="1 2">
    <name type="scientific">Arctium lappa</name>
    <name type="common">Greater burdock</name>
    <name type="synonym">Lappa major</name>
    <dbReference type="NCBI Taxonomy" id="4217"/>
    <lineage>
        <taxon>Eukaryota</taxon>
        <taxon>Viridiplantae</taxon>
        <taxon>Streptophyta</taxon>
        <taxon>Embryophyta</taxon>
        <taxon>Tracheophyta</taxon>
        <taxon>Spermatophyta</taxon>
        <taxon>Magnoliopsida</taxon>
        <taxon>eudicotyledons</taxon>
        <taxon>Gunneridae</taxon>
        <taxon>Pentapetalae</taxon>
        <taxon>asterids</taxon>
        <taxon>campanulids</taxon>
        <taxon>Asterales</taxon>
        <taxon>Asteraceae</taxon>
        <taxon>Carduoideae</taxon>
        <taxon>Cardueae</taxon>
        <taxon>Arctiinae</taxon>
        <taxon>Arctium</taxon>
    </lineage>
</organism>
<comment type="caution">
    <text evidence="1">The sequence shown here is derived from an EMBL/GenBank/DDBJ whole genome shotgun (WGS) entry which is preliminary data.</text>
</comment>
<evidence type="ECO:0000313" key="1">
    <source>
        <dbReference type="EMBL" id="KAI3669174.1"/>
    </source>
</evidence>
<name>A0ACB8XN08_ARCLA</name>
<accession>A0ACB8XN08</accession>
<dbReference type="Proteomes" id="UP001055879">
    <property type="component" value="Linkage Group LG16"/>
</dbReference>